<evidence type="ECO:0000313" key="3">
    <source>
        <dbReference type="WBParaSite" id="Minc3s01047g20168"/>
    </source>
</evidence>
<evidence type="ECO:0000256" key="1">
    <source>
        <dbReference type="SAM" id="SignalP"/>
    </source>
</evidence>
<accession>A0A914M662</accession>
<evidence type="ECO:0000313" key="2">
    <source>
        <dbReference type="Proteomes" id="UP000887563"/>
    </source>
</evidence>
<feature type="chain" id="PRO_5037691695" evidence="1">
    <location>
        <begin position="20"/>
        <end position="343"/>
    </location>
</feature>
<name>A0A914M662_MELIC</name>
<proteinExistence type="predicted"/>
<dbReference type="AlphaFoldDB" id="A0A914M662"/>
<protein>
    <submittedName>
        <fullName evidence="3">Uncharacterized protein</fullName>
    </submittedName>
</protein>
<keyword evidence="2" id="KW-1185">Reference proteome</keyword>
<keyword evidence="1" id="KW-0732">Signal</keyword>
<reference evidence="3" key="1">
    <citation type="submission" date="2022-11" db="UniProtKB">
        <authorList>
            <consortium name="WormBaseParasite"/>
        </authorList>
    </citation>
    <scope>IDENTIFICATION</scope>
</reference>
<feature type="signal peptide" evidence="1">
    <location>
        <begin position="1"/>
        <end position="19"/>
    </location>
</feature>
<dbReference type="WBParaSite" id="Minc3s01047g20168">
    <property type="protein sequence ID" value="Minc3s01047g20168"/>
    <property type="gene ID" value="Minc3s01047g20168"/>
</dbReference>
<organism evidence="2 3">
    <name type="scientific">Meloidogyne incognita</name>
    <name type="common">Southern root-knot nematode worm</name>
    <name type="synonym">Oxyuris incognita</name>
    <dbReference type="NCBI Taxonomy" id="6306"/>
    <lineage>
        <taxon>Eukaryota</taxon>
        <taxon>Metazoa</taxon>
        <taxon>Ecdysozoa</taxon>
        <taxon>Nematoda</taxon>
        <taxon>Chromadorea</taxon>
        <taxon>Rhabditida</taxon>
        <taxon>Tylenchina</taxon>
        <taxon>Tylenchomorpha</taxon>
        <taxon>Tylenchoidea</taxon>
        <taxon>Meloidogynidae</taxon>
        <taxon>Meloidogyninae</taxon>
        <taxon>Meloidogyne</taxon>
        <taxon>Meloidogyne incognita group</taxon>
    </lineage>
</organism>
<sequence length="343" mass="39177">MFYFKFFIFLGIFVLFGKGEESIYGVSPVTGVDFSPSWLNLSKPMRKGPHAYYGKDGRCGWFNTAKGKYEQPKLKYPNAFDPADENNNEYKMEEKRFCLFQFHQVAMQPLCGDEWYSQIKYCAMVDFYKNQNPYQVKIGDPPSDVVLLMIDGCVLCTSDSHPTNDSEITIRLKHAWKPGSKFTSCDETKNVAGELVLNLTQQTFYDVLVSTQDPSSSLIEDVGNAIKYQAYLNAYSSSFSIAAVLYHRVCKGIFTRDPEEDYFREIELEVTHNCGVNKKLSIPLKDIVPSKFKNNMAELRGLMLLLSNSEWMQYRIDGFKFETPEGLPNGKPVYDNVAKNADD</sequence>
<dbReference type="Proteomes" id="UP000887563">
    <property type="component" value="Unplaced"/>
</dbReference>